<dbReference type="EMBL" id="CAJNOO010011026">
    <property type="protein sequence ID" value="CAF1501359.1"/>
    <property type="molecule type" value="Genomic_DNA"/>
</dbReference>
<reference evidence="1" key="1">
    <citation type="submission" date="2021-02" db="EMBL/GenBank/DDBJ databases">
        <authorList>
            <person name="Nowell W R."/>
        </authorList>
    </citation>
    <scope>NUCLEOTIDE SEQUENCE</scope>
</reference>
<accession>A0A815TB33</accession>
<comment type="caution">
    <text evidence="1">The sequence shown here is derived from an EMBL/GenBank/DDBJ whole genome shotgun (WGS) entry which is preliminary data.</text>
</comment>
<dbReference type="AlphaFoldDB" id="A0A815TB33"/>
<organism evidence="1 2">
    <name type="scientific">Rotaria sordida</name>
    <dbReference type="NCBI Taxonomy" id="392033"/>
    <lineage>
        <taxon>Eukaryota</taxon>
        <taxon>Metazoa</taxon>
        <taxon>Spiralia</taxon>
        <taxon>Gnathifera</taxon>
        <taxon>Rotifera</taxon>
        <taxon>Eurotatoria</taxon>
        <taxon>Bdelloidea</taxon>
        <taxon>Philodinida</taxon>
        <taxon>Philodinidae</taxon>
        <taxon>Rotaria</taxon>
    </lineage>
</organism>
<name>A0A815TB33_9BILA</name>
<evidence type="ECO:0000313" key="1">
    <source>
        <dbReference type="EMBL" id="CAF1501359.1"/>
    </source>
</evidence>
<protein>
    <submittedName>
        <fullName evidence="1">Uncharacterized protein</fullName>
    </submittedName>
</protein>
<gene>
    <name evidence="1" type="ORF">RFH988_LOCUS38777</name>
</gene>
<dbReference type="Proteomes" id="UP000663882">
    <property type="component" value="Unassembled WGS sequence"/>
</dbReference>
<feature type="non-terminal residue" evidence="1">
    <location>
        <position position="1"/>
    </location>
</feature>
<sequence length="28" mass="3269">EIDFSQIPDRSLLSRFSGKVHHELLMGR</sequence>
<evidence type="ECO:0000313" key="2">
    <source>
        <dbReference type="Proteomes" id="UP000663882"/>
    </source>
</evidence>
<proteinExistence type="predicted"/>